<evidence type="ECO:0000313" key="2">
    <source>
        <dbReference type="Proteomes" id="UP001145114"/>
    </source>
</evidence>
<reference evidence="1" key="1">
    <citation type="submission" date="2022-06" db="EMBL/GenBank/DDBJ databases">
        <title>Phylogenomic reconstructions and comparative analyses of Kickxellomycotina fungi.</title>
        <authorList>
            <person name="Reynolds N.K."/>
            <person name="Stajich J.E."/>
            <person name="Barry K."/>
            <person name="Grigoriev I.V."/>
            <person name="Crous P."/>
            <person name="Smith M.E."/>
        </authorList>
    </citation>
    <scope>NUCLEOTIDE SEQUENCE</scope>
    <source>
        <strain evidence="1">RSA 2271</strain>
    </source>
</reference>
<protein>
    <submittedName>
        <fullName evidence="1">Uncharacterized protein</fullName>
    </submittedName>
</protein>
<sequence>MALLETKEFVNCYRIEGAPDKLNEALLRMAASFAVSDAKMREIIDRFHQSMRDGLNGDEAGMPMIPSFIDRRPTGNEQGKFLSLDLGGTNLRVCQVTLLGKSDFHMVQQKFTIPAEAKERTLFDWIAQCVSIFVEEHDVEPNPGEYSINCGFTFSFPINQTGLAEGNLIMWNKGFLVPNSVGRDVVRLTQDAFLRKHLRVRIVAILNDTVGALMTSCYSNPDSQLGIIFGTGTNACYWERLSNIGKWAGPKEGEMVINTEWGAFDNAIEVLPYTMHDNKLNRKSPNHGLQVFEKMISGMYLGEVARNALLYLVDQRLLFDGRSSPIFNKSYAFDTAYMSEIVSDDSPDLTEVRKVFEQTLEIPSPTLLDCKVAKAVCDMIGTRAMRLSAASMAAVLLWRPEMLKGTVTVGIDGSMYQFYPSFDKALYDNCRPFLGDDFVDNKLKLRLAKDGSGVGAAIIAAVASKHLQ</sequence>
<dbReference type="EMBL" id="JAMZIH010000001">
    <property type="protein sequence ID" value="KAJ1680432.1"/>
    <property type="molecule type" value="Genomic_DNA"/>
</dbReference>
<organism evidence="1 2">
    <name type="scientific">Spiromyces aspiralis</name>
    <dbReference type="NCBI Taxonomy" id="68401"/>
    <lineage>
        <taxon>Eukaryota</taxon>
        <taxon>Fungi</taxon>
        <taxon>Fungi incertae sedis</taxon>
        <taxon>Zoopagomycota</taxon>
        <taxon>Kickxellomycotina</taxon>
        <taxon>Kickxellomycetes</taxon>
        <taxon>Kickxellales</taxon>
        <taxon>Kickxellaceae</taxon>
        <taxon>Spiromyces</taxon>
    </lineage>
</organism>
<dbReference type="Proteomes" id="UP001145114">
    <property type="component" value="Unassembled WGS sequence"/>
</dbReference>
<gene>
    <name evidence="1" type="ORF">EV182_000013</name>
</gene>
<name>A0ACC1HVV5_9FUNG</name>
<evidence type="ECO:0000313" key="1">
    <source>
        <dbReference type="EMBL" id="KAJ1680432.1"/>
    </source>
</evidence>
<accession>A0ACC1HVV5</accession>
<comment type="caution">
    <text evidence="1">The sequence shown here is derived from an EMBL/GenBank/DDBJ whole genome shotgun (WGS) entry which is preliminary data.</text>
</comment>
<keyword evidence="2" id="KW-1185">Reference proteome</keyword>
<proteinExistence type="predicted"/>